<reference evidence="2" key="1">
    <citation type="submission" date="2021-11" db="EMBL/GenBank/DDBJ databases">
        <authorList>
            <person name="Schell T."/>
        </authorList>
    </citation>
    <scope>NUCLEOTIDE SEQUENCE</scope>
    <source>
        <strain evidence="2">M5</strain>
    </source>
</reference>
<evidence type="ECO:0000313" key="3">
    <source>
        <dbReference type="Proteomes" id="UP000789390"/>
    </source>
</evidence>
<organism evidence="2 3">
    <name type="scientific">Daphnia galeata</name>
    <dbReference type="NCBI Taxonomy" id="27404"/>
    <lineage>
        <taxon>Eukaryota</taxon>
        <taxon>Metazoa</taxon>
        <taxon>Ecdysozoa</taxon>
        <taxon>Arthropoda</taxon>
        <taxon>Crustacea</taxon>
        <taxon>Branchiopoda</taxon>
        <taxon>Diplostraca</taxon>
        <taxon>Cladocera</taxon>
        <taxon>Anomopoda</taxon>
        <taxon>Daphniidae</taxon>
        <taxon>Daphnia</taxon>
    </lineage>
</organism>
<evidence type="ECO:0000313" key="2">
    <source>
        <dbReference type="EMBL" id="CAH0101683.1"/>
    </source>
</evidence>
<protein>
    <submittedName>
        <fullName evidence="2">Uncharacterized protein</fullName>
    </submittedName>
</protein>
<comment type="caution">
    <text evidence="2">The sequence shown here is derived from an EMBL/GenBank/DDBJ whole genome shotgun (WGS) entry which is preliminary data.</text>
</comment>
<dbReference type="Proteomes" id="UP000789390">
    <property type="component" value="Unassembled WGS sequence"/>
</dbReference>
<sequence length="873" mass="99430">MSELLPFSDVQTNQILLIAGYFKREPKKKAGNVTAEYSRILHRKARKYIDEWLVKGVPPVTFDKLARSAPWIFEKFQLTKSVVQDNISTQPFQSTSKSTPVTGNTTTLNGYYTSQDTYCQEGGTSHIAELSSEDDDDDGDDMSLEFEGMPANFLRGGEYLEKTLTLKKILQHFAVSTNQKKSHMTYLLKLLIEYKPLPAYDSLPATGQQLLYIDGRDVVNQRSAQPLTSSQTPSSTEQPTRKKKRKPMPLPPVINLDDEDNCQYVHFGLENALCGDSVGIYFKHADILQYAGIYRTNPEALPFCLRNKIYKMDKKVEVEQAKAFLQGRRLNDTDNAVLISRHVTHFEVDLSADGVQFFDNSEQSECIPICMIVHSVSESSDLSKCKRILLKVRNPVIIGVAHCKTKPDVKKFLAPLIQELVRLDPTNLDEQVTAGRQFTVSIRCIIADWPMRSYLKRIKGHSGYWSCERCIQEGVRCIHHPTVPLKSGEEPPKTNNHITNINDISPFVGLNVPMVTAFPIEPMHTMYACCFGRLLKGIVSVQKEDSRLRLFKKCKPFEFDRYLRSLKNCVNKYKHHELRDLLMYLLFPVCSGILSENQFNNLMLLQYAMLLMGGFSPNAVRKEDAVRASRVLKFFVQQLIDFGYPIRPTTHAIIHLPEDVIHFDCGIESLSAFPYENFYRFFRNILSSGNKPLEQIRNRLVERSKYLLPTSSDGMIINSSQQLLLGKDQEMNSSNKVVLSFKTGKGPDKEKKIVFHDFVLSNKFPNNVALMKNGNIVVCTDFIENPPASKVLLIIGSKFSLKEDAFHYPYASSTYGTHIVSKLENRIGEWNLNCLQGKMYALPHKLSDYTDLPDIRTSTCKWFVTPIRHTLPM</sequence>
<dbReference type="OrthoDB" id="6330754at2759"/>
<proteinExistence type="predicted"/>
<dbReference type="EMBL" id="CAKKLH010000065">
    <property type="protein sequence ID" value="CAH0101683.1"/>
    <property type="molecule type" value="Genomic_DNA"/>
</dbReference>
<feature type="region of interest" description="Disordered" evidence="1">
    <location>
        <begin position="223"/>
        <end position="252"/>
    </location>
</feature>
<accession>A0A8J2WCM3</accession>
<name>A0A8J2WCM3_9CRUS</name>
<dbReference type="PANTHER" id="PTHR33053">
    <property type="entry name" value="PROTEIN, PUTATIVE-RELATED"/>
    <property type="match status" value="1"/>
</dbReference>
<dbReference type="PANTHER" id="PTHR33053:SF9">
    <property type="entry name" value="AGAP000105-PA"/>
    <property type="match status" value="1"/>
</dbReference>
<gene>
    <name evidence="2" type="ORF">DGAL_LOCUS4021</name>
</gene>
<dbReference type="AlphaFoldDB" id="A0A8J2WCM3"/>
<evidence type="ECO:0000256" key="1">
    <source>
        <dbReference type="SAM" id="MobiDB-lite"/>
    </source>
</evidence>
<feature type="compositionally biased region" description="Low complexity" evidence="1">
    <location>
        <begin position="225"/>
        <end position="238"/>
    </location>
</feature>
<keyword evidence="3" id="KW-1185">Reference proteome</keyword>